<dbReference type="Proteomes" id="UP001431783">
    <property type="component" value="Unassembled WGS sequence"/>
</dbReference>
<proteinExistence type="predicted"/>
<evidence type="ECO:0000313" key="2">
    <source>
        <dbReference type="EMBL" id="KAK9870431.1"/>
    </source>
</evidence>
<accession>A0AAW1TIE7</accession>
<dbReference type="AlphaFoldDB" id="A0AAW1TIE7"/>
<protein>
    <submittedName>
        <fullName evidence="2">Uncharacterized protein</fullName>
    </submittedName>
</protein>
<feature type="region of interest" description="Disordered" evidence="1">
    <location>
        <begin position="1"/>
        <end position="53"/>
    </location>
</feature>
<keyword evidence="3" id="KW-1185">Reference proteome</keyword>
<dbReference type="EMBL" id="JARQZJ010000003">
    <property type="protein sequence ID" value="KAK9870431.1"/>
    <property type="molecule type" value="Genomic_DNA"/>
</dbReference>
<feature type="compositionally biased region" description="Polar residues" evidence="1">
    <location>
        <begin position="35"/>
        <end position="46"/>
    </location>
</feature>
<reference evidence="2 3" key="1">
    <citation type="submission" date="2023-03" db="EMBL/GenBank/DDBJ databases">
        <title>Genome insight into feeding habits of ladybird beetles.</title>
        <authorList>
            <person name="Li H.-S."/>
            <person name="Huang Y.-H."/>
            <person name="Pang H."/>
        </authorList>
    </citation>
    <scope>NUCLEOTIDE SEQUENCE [LARGE SCALE GENOMIC DNA]</scope>
    <source>
        <strain evidence="2">SYSU_2023b</strain>
        <tissue evidence="2">Whole body</tissue>
    </source>
</reference>
<comment type="caution">
    <text evidence="2">The sequence shown here is derived from an EMBL/GenBank/DDBJ whole genome shotgun (WGS) entry which is preliminary data.</text>
</comment>
<name>A0AAW1TIE7_9CUCU</name>
<organism evidence="2 3">
    <name type="scientific">Henosepilachna vigintioctopunctata</name>
    <dbReference type="NCBI Taxonomy" id="420089"/>
    <lineage>
        <taxon>Eukaryota</taxon>
        <taxon>Metazoa</taxon>
        <taxon>Ecdysozoa</taxon>
        <taxon>Arthropoda</taxon>
        <taxon>Hexapoda</taxon>
        <taxon>Insecta</taxon>
        <taxon>Pterygota</taxon>
        <taxon>Neoptera</taxon>
        <taxon>Endopterygota</taxon>
        <taxon>Coleoptera</taxon>
        <taxon>Polyphaga</taxon>
        <taxon>Cucujiformia</taxon>
        <taxon>Coccinelloidea</taxon>
        <taxon>Coccinellidae</taxon>
        <taxon>Epilachninae</taxon>
        <taxon>Epilachnini</taxon>
        <taxon>Henosepilachna</taxon>
    </lineage>
</organism>
<evidence type="ECO:0000313" key="3">
    <source>
        <dbReference type="Proteomes" id="UP001431783"/>
    </source>
</evidence>
<sequence>MEVSKDEIEGLMNLFNTGPRRRYKDSDEEELEEAQPNNDAVPNNETDVIEKKNPYAKLDPIERKEQLYREFATENEFLQMTIRHPLIGKKTQNGKSVTNNK</sequence>
<evidence type="ECO:0000256" key="1">
    <source>
        <dbReference type="SAM" id="MobiDB-lite"/>
    </source>
</evidence>
<gene>
    <name evidence="2" type="ORF">WA026_008001</name>
</gene>